<feature type="region of interest" description="Disordered" evidence="13">
    <location>
        <begin position="560"/>
        <end position="603"/>
    </location>
</feature>
<keyword evidence="4 14" id="KW-0812">Transmembrane</keyword>
<evidence type="ECO:0000256" key="10">
    <source>
        <dbReference type="ARBA" id="ARBA00023136"/>
    </source>
</evidence>
<dbReference type="PRINTS" id="PR01491">
    <property type="entry name" value="KVCHANNEL"/>
</dbReference>
<evidence type="ECO:0000313" key="17">
    <source>
        <dbReference type="Proteomes" id="UP000663860"/>
    </source>
</evidence>
<dbReference type="GO" id="GO:0005251">
    <property type="term" value="F:delayed rectifier potassium channel activity"/>
    <property type="evidence" value="ECO:0007669"/>
    <property type="project" value="TreeGrafter"/>
</dbReference>
<dbReference type="Gene3D" id="1.10.287.70">
    <property type="match status" value="1"/>
</dbReference>
<evidence type="ECO:0000256" key="2">
    <source>
        <dbReference type="ARBA" id="ARBA00022448"/>
    </source>
</evidence>
<dbReference type="GO" id="GO:0042734">
    <property type="term" value="C:presynaptic membrane"/>
    <property type="evidence" value="ECO:0007669"/>
    <property type="project" value="TreeGrafter"/>
</dbReference>
<evidence type="ECO:0000313" key="16">
    <source>
        <dbReference type="EMBL" id="CAF1027340.1"/>
    </source>
</evidence>
<dbReference type="InterPro" id="IPR000210">
    <property type="entry name" value="BTB/POZ_dom"/>
</dbReference>
<keyword evidence="5" id="KW-0631">Potassium channel</keyword>
<dbReference type="SMART" id="SM00225">
    <property type="entry name" value="BTB"/>
    <property type="match status" value="1"/>
</dbReference>
<evidence type="ECO:0000256" key="5">
    <source>
        <dbReference type="ARBA" id="ARBA00022826"/>
    </source>
</evidence>
<gene>
    <name evidence="16" type="ORF">IZO911_LOCUS19059</name>
</gene>
<feature type="domain" description="BTB" evidence="15">
    <location>
        <begin position="6"/>
        <end position="106"/>
    </location>
</feature>
<protein>
    <recommendedName>
        <fullName evidence="15">BTB domain-containing protein</fullName>
    </recommendedName>
</protein>
<dbReference type="InterPro" id="IPR011333">
    <property type="entry name" value="SKP1/BTB/POZ_sf"/>
</dbReference>
<evidence type="ECO:0000256" key="3">
    <source>
        <dbReference type="ARBA" id="ARBA00022538"/>
    </source>
</evidence>
<accession>A0A814IKQ0</accession>
<dbReference type="GO" id="GO:0008076">
    <property type="term" value="C:voltage-gated potassium channel complex"/>
    <property type="evidence" value="ECO:0007669"/>
    <property type="project" value="InterPro"/>
</dbReference>
<keyword evidence="2" id="KW-0813">Transport</keyword>
<feature type="compositionally biased region" description="Polar residues" evidence="13">
    <location>
        <begin position="561"/>
        <end position="603"/>
    </location>
</feature>
<feature type="region of interest" description="Disordered" evidence="13">
    <location>
        <begin position="438"/>
        <end position="523"/>
    </location>
</feature>
<feature type="transmembrane region" description="Helical" evidence="14">
    <location>
        <begin position="182"/>
        <end position="200"/>
    </location>
</feature>
<comment type="subcellular location">
    <subcellularLocation>
        <location evidence="1">Membrane</location>
        <topology evidence="1">Multi-pass membrane protein</topology>
    </subcellularLocation>
</comment>
<dbReference type="GO" id="GO:0043679">
    <property type="term" value="C:axon terminus"/>
    <property type="evidence" value="ECO:0007669"/>
    <property type="project" value="TreeGrafter"/>
</dbReference>
<dbReference type="PANTHER" id="PTHR11537:SF252">
    <property type="entry name" value="POTASSIUM VOLTAGE-GATED CHANNEL PROTEIN SHAW"/>
    <property type="match status" value="1"/>
</dbReference>
<evidence type="ECO:0000256" key="12">
    <source>
        <dbReference type="ARBA" id="ARBA00061303"/>
    </source>
</evidence>
<dbReference type="AlphaFoldDB" id="A0A814IKQ0"/>
<evidence type="ECO:0000256" key="14">
    <source>
        <dbReference type="SAM" id="Phobius"/>
    </source>
</evidence>
<dbReference type="Pfam" id="PF00520">
    <property type="entry name" value="Ion_trans"/>
    <property type="match status" value="1"/>
</dbReference>
<proteinExistence type="inferred from homology"/>
<evidence type="ECO:0000256" key="9">
    <source>
        <dbReference type="ARBA" id="ARBA00023065"/>
    </source>
</evidence>
<keyword evidence="10 14" id="KW-0472">Membrane</keyword>
<dbReference type="GO" id="GO:0045211">
    <property type="term" value="C:postsynaptic membrane"/>
    <property type="evidence" value="ECO:0007669"/>
    <property type="project" value="TreeGrafter"/>
</dbReference>
<dbReference type="GO" id="GO:0032809">
    <property type="term" value="C:neuronal cell body membrane"/>
    <property type="evidence" value="ECO:0007669"/>
    <property type="project" value="TreeGrafter"/>
</dbReference>
<keyword evidence="3" id="KW-0633">Potassium transport</keyword>
<keyword evidence="9" id="KW-0406">Ion transport</keyword>
<feature type="transmembrane region" description="Helical" evidence="14">
    <location>
        <begin position="337"/>
        <end position="358"/>
    </location>
</feature>
<dbReference type="GO" id="GO:0051260">
    <property type="term" value="P:protein homooligomerization"/>
    <property type="evidence" value="ECO:0007669"/>
    <property type="project" value="InterPro"/>
</dbReference>
<evidence type="ECO:0000256" key="1">
    <source>
        <dbReference type="ARBA" id="ARBA00004141"/>
    </source>
</evidence>
<dbReference type="GO" id="GO:0032590">
    <property type="term" value="C:dendrite membrane"/>
    <property type="evidence" value="ECO:0007669"/>
    <property type="project" value="TreeGrafter"/>
</dbReference>
<evidence type="ECO:0000256" key="8">
    <source>
        <dbReference type="ARBA" id="ARBA00022989"/>
    </source>
</evidence>
<dbReference type="FunFam" id="1.10.287.70:FF:000002">
    <property type="entry name" value="Potassium voltage-gated channel subfamily a member"/>
    <property type="match status" value="1"/>
</dbReference>
<reference evidence="16" key="1">
    <citation type="submission" date="2021-02" db="EMBL/GenBank/DDBJ databases">
        <authorList>
            <person name="Nowell W R."/>
        </authorList>
    </citation>
    <scope>NUCLEOTIDE SEQUENCE</scope>
</reference>
<feature type="transmembrane region" description="Helical" evidence="14">
    <location>
        <begin position="370"/>
        <end position="389"/>
    </location>
</feature>
<feature type="compositionally biased region" description="Gly residues" evidence="13">
    <location>
        <begin position="455"/>
        <end position="491"/>
    </location>
</feature>
<dbReference type="PRINTS" id="PR01498">
    <property type="entry name" value="SHAWCHANNEL"/>
</dbReference>
<keyword evidence="8 14" id="KW-1133">Transmembrane helix</keyword>
<dbReference type="Pfam" id="PF02214">
    <property type="entry name" value="BTB_2"/>
    <property type="match status" value="1"/>
</dbReference>
<dbReference type="Gene3D" id="1.20.120.350">
    <property type="entry name" value="Voltage-gated potassium channels. Chain C"/>
    <property type="match status" value="1"/>
</dbReference>
<dbReference type="FunFam" id="3.30.710.10:FF:000020">
    <property type="entry name" value="Potassium voltage-gated channel protein Shaw"/>
    <property type="match status" value="1"/>
</dbReference>
<feature type="transmembrane region" description="Helical" evidence="14">
    <location>
        <begin position="401"/>
        <end position="428"/>
    </location>
</feature>
<evidence type="ECO:0000259" key="15">
    <source>
        <dbReference type="SMART" id="SM00225"/>
    </source>
</evidence>
<comment type="caution">
    <text evidence="16">The sequence shown here is derived from an EMBL/GenBank/DDBJ whole genome shotgun (WGS) entry which is preliminary data.</text>
</comment>
<dbReference type="EMBL" id="CAJNOE010000188">
    <property type="protein sequence ID" value="CAF1027340.1"/>
    <property type="molecule type" value="Genomic_DNA"/>
</dbReference>
<keyword evidence="7" id="KW-0630">Potassium</keyword>
<dbReference type="FunFam" id="1.20.120.350:FF:000047">
    <property type="entry name" value="Uncharacterized protein, isoform C"/>
    <property type="match status" value="1"/>
</dbReference>
<dbReference type="InterPro" id="IPR028325">
    <property type="entry name" value="VG_K_chnl"/>
</dbReference>
<dbReference type="InterPro" id="IPR003974">
    <property type="entry name" value="K_chnl_volt-dep_Kv3"/>
</dbReference>
<name>A0A814IKQ0_9BILA</name>
<evidence type="ECO:0000256" key="4">
    <source>
        <dbReference type="ARBA" id="ARBA00022692"/>
    </source>
</evidence>
<dbReference type="SUPFAM" id="SSF54695">
    <property type="entry name" value="POZ domain"/>
    <property type="match status" value="1"/>
</dbReference>
<dbReference type="Proteomes" id="UP000663860">
    <property type="component" value="Unassembled WGS sequence"/>
</dbReference>
<sequence>MADADNRVILNVGGIRHETYKATLKKIPATRLSRLTEALSNYDAVLNEFYFDRHPGVFAQILNYYRTGKLHYPTDVCGPLFETELEYWGLDANQVEPCCWMTYTTHRDTQDVLVGLDRLDLDAEPITEEEIPRKFGWDYDPTIRHKNMTIQEYMASLSWYTRLQPRIWQLFEEPYSSSAAKAIQVVSIFFILVSIISFCLKTHPTMRVPTITLVENNYTNITPTYTLYKERTEAHEAFQYIEIVCNIWFTFEIITRFIVSPKKFGFVRSPVNIIDFLATLSFYLDILFNKFLPPSFTNTDLFEFFSITRIFRLFKLTRHYGGLKILIHTFTASMRELMLLIFFLVLFIVIFASLIYYAERLQKNPENDFTSIPIGLWWSIVTMTTVGYGDMVPKTYAGMMVGGLCALTGVLTIALPVPVIVANFAMYYSHTQARSKLPKKRRRVMAVEPVRPARGPGGGGGGPGGGGGGGPGGPGAGPGGGPPGGGGGGKGLSKFGIEPGMGGGPGEPPGGGPKKNVIKQGGGGGMAAKLGMTENNIVHNRIVTNTFQTFLEEEMEMKIGSDNTSPINNSTSTIDNQNDGQRYGQHSSPRTQSSRTVLTDVIS</sequence>
<comment type="similarity">
    <text evidence="12">Belongs to the potassium channel family. C (Shaw) (TC 1.A.1.2) subfamily. Shaw sub-subfamily.</text>
</comment>
<evidence type="ECO:0000256" key="13">
    <source>
        <dbReference type="SAM" id="MobiDB-lite"/>
    </source>
</evidence>
<dbReference type="InterPro" id="IPR003968">
    <property type="entry name" value="K_chnl_volt-dep_Kv"/>
</dbReference>
<keyword evidence="6" id="KW-0851">Voltage-gated channel</keyword>
<dbReference type="PANTHER" id="PTHR11537">
    <property type="entry name" value="VOLTAGE-GATED POTASSIUM CHANNEL"/>
    <property type="match status" value="1"/>
</dbReference>
<dbReference type="InterPro" id="IPR003131">
    <property type="entry name" value="T1-type_BTB"/>
</dbReference>
<dbReference type="GO" id="GO:0001508">
    <property type="term" value="P:action potential"/>
    <property type="evidence" value="ECO:0007669"/>
    <property type="project" value="TreeGrafter"/>
</dbReference>
<keyword evidence="11" id="KW-0407">Ion channel</keyword>
<dbReference type="SUPFAM" id="SSF81324">
    <property type="entry name" value="Voltage-gated potassium channels"/>
    <property type="match status" value="1"/>
</dbReference>
<dbReference type="InterPro" id="IPR005821">
    <property type="entry name" value="Ion_trans_dom"/>
</dbReference>
<organism evidence="16 17">
    <name type="scientific">Adineta steineri</name>
    <dbReference type="NCBI Taxonomy" id="433720"/>
    <lineage>
        <taxon>Eukaryota</taxon>
        <taxon>Metazoa</taxon>
        <taxon>Spiralia</taxon>
        <taxon>Gnathifera</taxon>
        <taxon>Rotifera</taxon>
        <taxon>Eurotatoria</taxon>
        <taxon>Bdelloidea</taxon>
        <taxon>Adinetida</taxon>
        <taxon>Adinetidae</taxon>
        <taxon>Adineta</taxon>
    </lineage>
</organism>
<dbReference type="InterPro" id="IPR027359">
    <property type="entry name" value="Volt_channel_dom_sf"/>
</dbReference>
<evidence type="ECO:0000256" key="7">
    <source>
        <dbReference type="ARBA" id="ARBA00022958"/>
    </source>
</evidence>
<evidence type="ECO:0000256" key="11">
    <source>
        <dbReference type="ARBA" id="ARBA00023303"/>
    </source>
</evidence>
<dbReference type="PRINTS" id="PR00169">
    <property type="entry name" value="KCHANNEL"/>
</dbReference>
<evidence type="ECO:0000256" key="6">
    <source>
        <dbReference type="ARBA" id="ARBA00022882"/>
    </source>
</evidence>
<dbReference type="Gene3D" id="3.30.710.10">
    <property type="entry name" value="Potassium Channel Kv1.1, Chain A"/>
    <property type="match status" value="1"/>
</dbReference>